<sequence>MIVKLFKRIAFVVVGALVALAVLGAANTFGFSPFQSRQTDRSQPALLTSIKDISQYHAAVGNFQVVLDREDDDIAWMPDIIAGRRTLFVAAGTVNAYVDLSGLAEKDLKLSADGKSATVRLPEPQLDKPNLDHDRSYVFMQDRGVLDRIADAIETPQQAQFYRLAETKMTAAAEESELQKRAAENTKAMLTGMFGSLGIQVTFLDDASG</sequence>
<evidence type="ECO:0000313" key="2">
    <source>
        <dbReference type="Proteomes" id="UP000544090"/>
    </source>
</evidence>
<dbReference type="Pfam" id="PF14014">
    <property type="entry name" value="DUF4230"/>
    <property type="match status" value="1"/>
</dbReference>
<reference evidence="1 2" key="1">
    <citation type="submission" date="2020-04" db="EMBL/GenBank/DDBJ databases">
        <title>Arthrobacter sp. nov.</title>
        <authorList>
            <person name="Liu S."/>
        </authorList>
    </citation>
    <scope>NUCLEOTIDE SEQUENCE [LARGE SCALE GENOMIC DNA]</scope>
    <source>
        <strain evidence="1 2">E918</strain>
    </source>
</reference>
<dbReference type="AlphaFoldDB" id="A0A7X6K449"/>
<dbReference type="Proteomes" id="UP000544090">
    <property type="component" value="Unassembled WGS sequence"/>
</dbReference>
<name>A0A7X6K449_9MICC</name>
<dbReference type="RefSeq" id="WP_168485576.1">
    <property type="nucleotide sequence ID" value="NZ_JAAZSQ010000004.1"/>
</dbReference>
<dbReference type="InterPro" id="IPR025324">
    <property type="entry name" value="DUF4230"/>
</dbReference>
<accession>A0A7X6K449</accession>
<comment type="caution">
    <text evidence="1">The sequence shown here is derived from an EMBL/GenBank/DDBJ whole genome shotgun (WGS) entry which is preliminary data.</text>
</comment>
<organism evidence="1 2">
    <name type="scientific">Arthrobacter mobilis</name>
    <dbReference type="NCBI Taxonomy" id="2724944"/>
    <lineage>
        <taxon>Bacteria</taxon>
        <taxon>Bacillati</taxon>
        <taxon>Actinomycetota</taxon>
        <taxon>Actinomycetes</taxon>
        <taxon>Micrococcales</taxon>
        <taxon>Micrococcaceae</taxon>
        <taxon>Arthrobacter</taxon>
    </lineage>
</organism>
<dbReference type="EMBL" id="JAAZSQ010000004">
    <property type="protein sequence ID" value="NKX54235.1"/>
    <property type="molecule type" value="Genomic_DNA"/>
</dbReference>
<evidence type="ECO:0000313" key="1">
    <source>
        <dbReference type="EMBL" id="NKX54235.1"/>
    </source>
</evidence>
<protein>
    <submittedName>
        <fullName evidence="1">DUF4230 domain-containing protein</fullName>
    </submittedName>
</protein>
<keyword evidence="2" id="KW-1185">Reference proteome</keyword>
<proteinExistence type="predicted"/>
<gene>
    <name evidence="1" type="ORF">HGG74_06695</name>
</gene>